<dbReference type="PANTHER" id="PTHR37422">
    <property type="entry name" value="TEICHURONIC ACID BIOSYNTHESIS PROTEIN TUAE"/>
    <property type="match status" value="1"/>
</dbReference>
<keyword evidence="2 6" id="KW-0812">Transmembrane</keyword>
<feature type="repeat" description="TPR" evidence="5">
    <location>
        <begin position="594"/>
        <end position="627"/>
    </location>
</feature>
<evidence type="ECO:0000313" key="8">
    <source>
        <dbReference type="EMBL" id="OHA18431.1"/>
    </source>
</evidence>
<dbReference type="SMART" id="SM00028">
    <property type="entry name" value="TPR"/>
    <property type="match status" value="2"/>
</dbReference>
<dbReference type="SUPFAM" id="SSF48452">
    <property type="entry name" value="TPR-like"/>
    <property type="match status" value="1"/>
</dbReference>
<protein>
    <recommendedName>
        <fullName evidence="7">O-antigen ligase-related domain-containing protein</fullName>
    </recommendedName>
</protein>
<dbReference type="EMBL" id="MHRF01000005">
    <property type="protein sequence ID" value="OHA18431.1"/>
    <property type="molecule type" value="Genomic_DNA"/>
</dbReference>
<sequence length="743" mass="83626">MKTNKFLEYAVFSGLLLALFIPFIVSTQYFFPFITGKNFAFRIITELVFGTWIILAIRSVNFRPKMSWLGGALGLFLVIMTIADLLSPNPMKSFWSNFERMEGLVTLLHLAAYFFVASSVLNSEKRWERFFQTSVGVSVIIGIYGLFQLAGVFAINQGGVRLDGTLGNAAYLAAFMLLNFFVALFLLVRSRKSKPWRFVYGAVMLLQLFILYKTETRGAALGLFGGVLVSMLLLALLSHKSFYRKLGISIFVGLIAIGGILMGLKNTDFVRNNSTLTRLTSISFSEAGPRFMVWNMAWQGFKERPVFGWGQESFNYVFNKYYDPSMYAQEQWFDRTHNVFFDWMIAGGALGLLAYLSLFLLALYYIWKQGEINFSIKKLFGRLFQITKGAEINYLLEKSVLTGLLAGYFFQNLFVFDNITSYLVFFSILAYVHSISGWQIKFLTRERAIETGRAKHFFVSIAVLATAFLVYRLNVPAMHASSQLIQALSPQTAGPEANLTHFKSALSYNSFGNPEAREQLAQGALQVIFAQSVALNVKQEYYDFAFAELQRQLTDTPFDARYHLFMGSFLNRARNYDAALPFLEKAVELSPSKQTIIFELGSAYLNKGDTAKALATLKHAFELEENFKEARIIYAVALIYSKDFKSADTLLAPLVGTSLEFDDRIVQAYNAAGRFTTVIGLLEKRVAHDTLDPQARFALAGAHLSAGNRAKAVSVLAQTAKDIPSQKDQADYYIREIQAGRNP</sequence>
<gene>
    <name evidence="8" type="ORF">A2664_00610</name>
</gene>
<evidence type="ECO:0000256" key="4">
    <source>
        <dbReference type="ARBA" id="ARBA00023136"/>
    </source>
</evidence>
<feature type="transmembrane region" description="Helical" evidence="6">
    <location>
        <begin position="168"/>
        <end position="188"/>
    </location>
</feature>
<evidence type="ECO:0000256" key="1">
    <source>
        <dbReference type="ARBA" id="ARBA00004141"/>
    </source>
</evidence>
<dbReference type="InterPro" id="IPR019734">
    <property type="entry name" value="TPR_rpt"/>
</dbReference>
<comment type="subcellular location">
    <subcellularLocation>
        <location evidence="1">Membrane</location>
        <topology evidence="1">Multi-pass membrane protein</topology>
    </subcellularLocation>
</comment>
<feature type="transmembrane region" description="Helical" evidence="6">
    <location>
        <begin position="66"/>
        <end position="83"/>
    </location>
</feature>
<evidence type="ECO:0000256" key="6">
    <source>
        <dbReference type="SAM" id="Phobius"/>
    </source>
</evidence>
<feature type="repeat" description="TPR" evidence="5">
    <location>
        <begin position="560"/>
        <end position="593"/>
    </location>
</feature>
<keyword evidence="5" id="KW-0802">TPR repeat</keyword>
<evidence type="ECO:0000256" key="3">
    <source>
        <dbReference type="ARBA" id="ARBA00022989"/>
    </source>
</evidence>
<feature type="transmembrane region" description="Helical" evidence="6">
    <location>
        <begin position="218"/>
        <end position="237"/>
    </location>
</feature>
<evidence type="ECO:0000259" key="7">
    <source>
        <dbReference type="Pfam" id="PF04932"/>
    </source>
</evidence>
<evidence type="ECO:0000256" key="2">
    <source>
        <dbReference type="ARBA" id="ARBA00022692"/>
    </source>
</evidence>
<dbReference type="PROSITE" id="PS50005">
    <property type="entry name" value="TPR"/>
    <property type="match status" value="2"/>
</dbReference>
<evidence type="ECO:0000313" key="9">
    <source>
        <dbReference type="Proteomes" id="UP000178873"/>
    </source>
</evidence>
<keyword evidence="3 6" id="KW-1133">Transmembrane helix</keyword>
<dbReference type="PANTHER" id="PTHR37422:SF13">
    <property type="entry name" value="LIPOPOLYSACCHARIDE BIOSYNTHESIS PROTEIN PA4999-RELATED"/>
    <property type="match status" value="1"/>
</dbReference>
<feature type="transmembrane region" description="Helical" evidence="6">
    <location>
        <begin position="343"/>
        <end position="367"/>
    </location>
</feature>
<dbReference type="AlphaFoldDB" id="A0A1G2M5W7"/>
<feature type="transmembrane region" description="Helical" evidence="6">
    <location>
        <begin position="135"/>
        <end position="156"/>
    </location>
</feature>
<feature type="domain" description="O-antigen ligase-related" evidence="7">
    <location>
        <begin position="203"/>
        <end position="356"/>
    </location>
</feature>
<feature type="transmembrane region" description="Helical" evidence="6">
    <location>
        <begin position="246"/>
        <end position="264"/>
    </location>
</feature>
<dbReference type="Proteomes" id="UP000178873">
    <property type="component" value="Unassembled WGS sequence"/>
</dbReference>
<evidence type="ECO:0000256" key="5">
    <source>
        <dbReference type="PROSITE-ProRule" id="PRU00339"/>
    </source>
</evidence>
<dbReference type="InterPro" id="IPR051533">
    <property type="entry name" value="WaaL-like"/>
</dbReference>
<feature type="transmembrane region" description="Helical" evidence="6">
    <location>
        <begin position="7"/>
        <end position="27"/>
    </location>
</feature>
<reference evidence="8 9" key="1">
    <citation type="journal article" date="2016" name="Nat. Commun.">
        <title>Thousands of microbial genomes shed light on interconnected biogeochemical processes in an aquifer system.</title>
        <authorList>
            <person name="Anantharaman K."/>
            <person name="Brown C.T."/>
            <person name="Hug L.A."/>
            <person name="Sharon I."/>
            <person name="Castelle C.J."/>
            <person name="Probst A.J."/>
            <person name="Thomas B.C."/>
            <person name="Singh A."/>
            <person name="Wilkins M.J."/>
            <person name="Karaoz U."/>
            <person name="Brodie E.L."/>
            <person name="Williams K.H."/>
            <person name="Hubbard S.S."/>
            <person name="Banfield J.F."/>
        </authorList>
    </citation>
    <scope>NUCLEOTIDE SEQUENCE [LARGE SCALE GENOMIC DNA]</scope>
</reference>
<dbReference type="GO" id="GO:0016020">
    <property type="term" value="C:membrane"/>
    <property type="evidence" value="ECO:0007669"/>
    <property type="project" value="UniProtKB-SubCell"/>
</dbReference>
<name>A0A1G2M5W7_9BACT</name>
<keyword evidence="4 6" id="KW-0472">Membrane</keyword>
<feature type="transmembrane region" description="Helical" evidence="6">
    <location>
        <begin position="422"/>
        <end position="444"/>
    </location>
</feature>
<dbReference type="Pfam" id="PF04932">
    <property type="entry name" value="Wzy_C"/>
    <property type="match status" value="1"/>
</dbReference>
<feature type="transmembrane region" description="Helical" evidence="6">
    <location>
        <begin position="103"/>
        <end position="123"/>
    </location>
</feature>
<comment type="caution">
    <text evidence="8">The sequence shown here is derived from an EMBL/GenBank/DDBJ whole genome shotgun (WGS) entry which is preliminary data.</text>
</comment>
<dbReference type="InterPro" id="IPR007016">
    <property type="entry name" value="O-antigen_ligase-rel_domated"/>
</dbReference>
<dbReference type="Pfam" id="PF14559">
    <property type="entry name" value="TPR_19"/>
    <property type="match status" value="1"/>
</dbReference>
<dbReference type="Gene3D" id="1.25.40.10">
    <property type="entry name" value="Tetratricopeptide repeat domain"/>
    <property type="match status" value="1"/>
</dbReference>
<proteinExistence type="predicted"/>
<feature type="transmembrane region" description="Helical" evidence="6">
    <location>
        <begin position="39"/>
        <end position="57"/>
    </location>
</feature>
<accession>A0A1G2M5W7</accession>
<feature type="transmembrane region" description="Helical" evidence="6">
    <location>
        <begin position="456"/>
        <end position="473"/>
    </location>
</feature>
<dbReference type="STRING" id="1802301.A2664_00610"/>
<organism evidence="8 9">
    <name type="scientific">Candidatus Taylorbacteria bacterium RIFCSPHIGHO2_01_FULL_46_22b</name>
    <dbReference type="NCBI Taxonomy" id="1802301"/>
    <lineage>
        <taxon>Bacteria</taxon>
        <taxon>Candidatus Tayloriibacteriota</taxon>
    </lineage>
</organism>
<dbReference type="InterPro" id="IPR011990">
    <property type="entry name" value="TPR-like_helical_dom_sf"/>
</dbReference>